<proteinExistence type="predicted"/>
<organism evidence="2 3">
    <name type="scientific">Clunio marinus</name>
    <dbReference type="NCBI Taxonomy" id="568069"/>
    <lineage>
        <taxon>Eukaryota</taxon>
        <taxon>Metazoa</taxon>
        <taxon>Ecdysozoa</taxon>
        <taxon>Arthropoda</taxon>
        <taxon>Hexapoda</taxon>
        <taxon>Insecta</taxon>
        <taxon>Pterygota</taxon>
        <taxon>Neoptera</taxon>
        <taxon>Endopterygota</taxon>
        <taxon>Diptera</taxon>
        <taxon>Nematocera</taxon>
        <taxon>Chironomoidea</taxon>
        <taxon>Chironomidae</taxon>
        <taxon>Clunio</taxon>
    </lineage>
</organism>
<dbReference type="GO" id="GO:0035159">
    <property type="term" value="P:regulation of tube length, open tracheal system"/>
    <property type="evidence" value="ECO:0007669"/>
    <property type="project" value="TreeGrafter"/>
</dbReference>
<evidence type="ECO:0000313" key="3">
    <source>
        <dbReference type="Proteomes" id="UP000183832"/>
    </source>
</evidence>
<reference evidence="2 3" key="1">
    <citation type="submission" date="2015-04" db="EMBL/GenBank/DDBJ databases">
        <authorList>
            <person name="Syromyatnikov M.Y."/>
            <person name="Popov V.N."/>
        </authorList>
    </citation>
    <scope>NUCLEOTIDE SEQUENCE [LARGE SCALE GENOMIC DNA]</scope>
</reference>
<feature type="transmembrane region" description="Helical" evidence="1">
    <location>
        <begin position="118"/>
        <end position="138"/>
    </location>
</feature>
<dbReference type="OrthoDB" id="6572371at2759"/>
<feature type="transmembrane region" description="Helical" evidence="1">
    <location>
        <begin position="20"/>
        <end position="37"/>
    </location>
</feature>
<dbReference type="STRING" id="568069.A0A1J1IG88"/>
<keyword evidence="3" id="KW-1185">Reference proteome</keyword>
<accession>A0A1J1IG88</accession>
<keyword evidence="1" id="KW-1133">Transmembrane helix</keyword>
<name>A0A1J1IG88_9DIPT</name>
<gene>
    <name evidence="2" type="primary">putative AGAP003856-PA</name>
    <name evidence="2" type="ORF">CLUMA_CG012614</name>
</gene>
<evidence type="ECO:0000256" key="1">
    <source>
        <dbReference type="SAM" id="Phobius"/>
    </source>
</evidence>
<dbReference type="PANTHER" id="PTHR36694">
    <property type="entry name" value="PASIFLORA 1, ISOFORM A-RELATED"/>
    <property type="match status" value="1"/>
</dbReference>
<dbReference type="AlphaFoldDB" id="A0A1J1IG88"/>
<keyword evidence="1" id="KW-0472">Membrane</keyword>
<protein>
    <submittedName>
        <fullName evidence="2">CLUMA_CG012614, isoform A</fullName>
    </submittedName>
</protein>
<dbReference type="GO" id="GO:0005886">
    <property type="term" value="C:plasma membrane"/>
    <property type="evidence" value="ECO:0007669"/>
    <property type="project" value="TreeGrafter"/>
</dbReference>
<sequence length="190" mass="22451">MTTLVIYKVSLDTPIWSEPIMVWVNTCWSPFIWSNSLKSGCYAIAFYTMAMSTLIITLIIYCLLRGESTQLYSPLFETSLDDGSMISWGLMYIFFLLLFIASAGLMWRALRVCVRGFLLPWLTLMVIVITFQLLWGIWQLYGYYIYLIQTYYCLVNWLWMGYHVYLFIVVFSQYQVFEIEQNPNIELLIN</sequence>
<dbReference type="Proteomes" id="UP000183832">
    <property type="component" value="Unassembled WGS sequence"/>
</dbReference>
<dbReference type="EMBL" id="CVRI01000050">
    <property type="protein sequence ID" value="CRK99227.1"/>
    <property type="molecule type" value="Genomic_DNA"/>
</dbReference>
<feature type="transmembrane region" description="Helical" evidence="1">
    <location>
        <begin position="144"/>
        <end position="171"/>
    </location>
</feature>
<dbReference type="PANTHER" id="PTHR36694:SF11">
    <property type="entry name" value="LP21121P-RELATED"/>
    <property type="match status" value="1"/>
</dbReference>
<keyword evidence="1" id="KW-0812">Transmembrane</keyword>
<feature type="transmembrane region" description="Helical" evidence="1">
    <location>
        <begin position="86"/>
        <end position="106"/>
    </location>
</feature>
<evidence type="ECO:0000313" key="2">
    <source>
        <dbReference type="EMBL" id="CRK99227.1"/>
    </source>
</evidence>
<dbReference type="GO" id="GO:0060857">
    <property type="term" value="P:establishment of glial blood-brain barrier"/>
    <property type="evidence" value="ECO:0007669"/>
    <property type="project" value="TreeGrafter"/>
</dbReference>
<feature type="transmembrane region" description="Helical" evidence="1">
    <location>
        <begin position="44"/>
        <end position="66"/>
    </location>
</feature>
<dbReference type="GO" id="GO:0019991">
    <property type="term" value="P:septate junction assembly"/>
    <property type="evidence" value="ECO:0007669"/>
    <property type="project" value="TreeGrafter"/>
</dbReference>